<keyword evidence="2" id="KW-1185">Reference proteome</keyword>
<dbReference type="AlphaFoldDB" id="A0A2U2XBE0"/>
<accession>A0A2U2XBE0</accession>
<organism evidence="1 2">
    <name type="scientific">Brumimicrobium oceani</name>
    <dbReference type="NCBI Taxonomy" id="2100725"/>
    <lineage>
        <taxon>Bacteria</taxon>
        <taxon>Pseudomonadati</taxon>
        <taxon>Bacteroidota</taxon>
        <taxon>Flavobacteriia</taxon>
        <taxon>Flavobacteriales</taxon>
        <taxon>Crocinitomicaceae</taxon>
        <taxon>Brumimicrobium</taxon>
    </lineage>
</organism>
<comment type="caution">
    <text evidence="1">The sequence shown here is derived from an EMBL/GenBank/DDBJ whole genome shotgun (WGS) entry which is preliminary data.</text>
</comment>
<dbReference type="RefSeq" id="WP_109359817.1">
    <property type="nucleotide sequence ID" value="NZ_QFRJ01000008.1"/>
</dbReference>
<name>A0A2U2XBE0_9FLAO</name>
<dbReference type="Proteomes" id="UP000245370">
    <property type="component" value="Unassembled WGS sequence"/>
</dbReference>
<reference evidence="1 2" key="1">
    <citation type="submission" date="2018-05" db="EMBL/GenBank/DDBJ databases">
        <title>Brumimicrobium oceani sp. nov., isolated from coastal sediment.</title>
        <authorList>
            <person name="Kou Y."/>
        </authorList>
    </citation>
    <scope>NUCLEOTIDE SEQUENCE [LARGE SCALE GENOMIC DNA]</scope>
    <source>
        <strain evidence="1 2">C305</strain>
    </source>
</reference>
<dbReference type="OrthoDB" id="1412830at2"/>
<evidence type="ECO:0000313" key="2">
    <source>
        <dbReference type="Proteomes" id="UP000245370"/>
    </source>
</evidence>
<reference evidence="1 2" key="2">
    <citation type="submission" date="2018-05" db="EMBL/GenBank/DDBJ databases">
        <authorList>
            <person name="Lanie J.A."/>
            <person name="Ng W.-L."/>
            <person name="Kazmierczak K.M."/>
            <person name="Andrzejewski T.M."/>
            <person name="Davidsen T.M."/>
            <person name="Wayne K.J."/>
            <person name="Tettelin H."/>
            <person name="Glass J.I."/>
            <person name="Rusch D."/>
            <person name="Podicherti R."/>
            <person name="Tsui H.-C.T."/>
            <person name="Winkler M.E."/>
        </authorList>
    </citation>
    <scope>NUCLEOTIDE SEQUENCE [LARGE SCALE GENOMIC DNA]</scope>
    <source>
        <strain evidence="1 2">C305</strain>
    </source>
</reference>
<dbReference type="EMBL" id="QFRJ01000008">
    <property type="protein sequence ID" value="PWH85115.1"/>
    <property type="molecule type" value="Genomic_DNA"/>
</dbReference>
<sequence>MRTHLLFICLFLFPILVFSQKSVSFVSLVDQLNKELIHYSKLSPFGEEYISISEFDLSRKQRKELLKEADYDAVLSIKKDSIQQFHMIFYYQDRILAQLDQLLEHQDFEKYDIIKMISGDELAIVKSADNKLYNFSIDEKTGGSYRSRFSIMHYTDLEIRDSIDVDSYSIFEGDGYNEIFTLNTEEGVKYVLTGSVRGCSYCFQTFVQLVSFQNNAFYMDFEYEVNNRDWNDGAYYDHESKTINVSYHIDDLTEFCGCEEDNERYFDYDKYNRNQAAILCQCKFVFNGANFEMVKDSWEKLMPEEE</sequence>
<evidence type="ECO:0000313" key="1">
    <source>
        <dbReference type="EMBL" id="PWH85115.1"/>
    </source>
</evidence>
<proteinExistence type="predicted"/>
<protein>
    <submittedName>
        <fullName evidence="1">Uncharacterized protein</fullName>
    </submittedName>
</protein>
<gene>
    <name evidence="1" type="ORF">DIT68_10795</name>
</gene>